<evidence type="ECO:0000256" key="3">
    <source>
        <dbReference type="ARBA" id="ARBA00022825"/>
    </source>
</evidence>
<dbReference type="Pfam" id="PF05922">
    <property type="entry name" value="Inhibitor_I9"/>
    <property type="match status" value="1"/>
</dbReference>
<dbReference type="AlphaFoldDB" id="A0A8J5QMT8"/>
<dbReference type="PANTHER" id="PTHR43806:SF11">
    <property type="entry name" value="CEREVISIN-RELATED"/>
    <property type="match status" value="1"/>
</dbReference>
<dbReference type="GO" id="GO:0004252">
    <property type="term" value="F:serine-type endopeptidase activity"/>
    <property type="evidence" value="ECO:0007669"/>
    <property type="project" value="TreeGrafter"/>
</dbReference>
<keyword evidence="5" id="KW-0732">Signal</keyword>
<feature type="domain" description="Peptidase S8/S53" evidence="6">
    <location>
        <begin position="188"/>
        <end position="338"/>
    </location>
</feature>
<evidence type="ECO:0000256" key="5">
    <source>
        <dbReference type="SAM" id="SignalP"/>
    </source>
</evidence>
<dbReference type="InterPro" id="IPR000209">
    <property type="entry name" value="Peptidase_S8/S53_dom"/>
</dbReference>
<dbReference type="InterPro" id="IPR010259">
    <property type="entry name" value="S8pro/Inhibitor_I9"/>
</dbReference>
<dbReference type="InterPro" id="IPR022398">
    <property type="entry name" value="Peptidase_S8_His-AS"/>
</dbReference>
<organism evidence="8 9">
    <name type="scientific">[Candida] subhashii</name>
    <dbReference type="NCBI Taxonomy" id="561895"/>
    <lineage>
        <taxon>Eukaryota</taxon>
        <taxon>Fungi</taxon>
        <taxon>Dikarya</taxon>
        <taxon>Ascomycota</taxon>
        <taxon>Saccharomycotina</taxon>
        <taxon>Pichiomycetes</taxon>
        <taxon>Debaryomycetaceae</taxon>
        <taxon>Spathaspora</taxon>
    </lineage>
</organism>
<dbReference type="InterPro" id="IPR050131">
    <property type="entry name" value="Peptidase_S8_subtilisin-like"/>
</dbReference>
<evidence type="ECO:0000256" key="4">
    <source>
        <dbReference type="PROSITE-ProRule" id="PRU01240"/>
    </source>
</evidence>
<feature type="chain" id="PRO_5035255506" evidence="5">
    <location>
        <begin position="20"/>
        <end position="340"/>
    </location>
</feature>
<keyword evidence="9" id="KW-1185">Reference proteome</keyword>
<evidence type="ECO:0000256" key="2">
    <source>
        <dbReference type="ARBA" id="ARBA00022801"/>
    </source>
</evidence>
<sequence length="340" mass="37224">MLSLAIISLLTVYSAVSKALILPDIYSLPSTSSELSSGINNIEDRSPSNENKASLLETNTLDNILPFHYIVVYKQSTSKSKREEHEYWITREHQEMMSNYIRRDENEIAPKPLDFFGIGDTVRGYSGYFSNSLLQEILKNPEIDFVEHDAKINIQKFQIQNNATWGLARISQRLNFNNGYFLYDDQGGKGVTAYVVDTGIATTLAEFEGRASWGKSIANPELTTDVHGHGTHVAGILGSKTYGVAKQVKLVAVGVMNSHGGEYNSDIIKGIEYAAIQHKKDIQSKKKGFRGSVVNISIGEVLSNALDMAVNEATAEGLHVAVAAGNAGDDARKHSPARAS</sequence>
<dbReference type="PROSITE" id="PS51892">
    <property type="entry name" value="SUBTILASE"/>
    <property type="match status" value="1"/>
</dbReference>
<evidence type="ECO:0000313" key="8">
    <source>
        <dbReference type="EMBL" id="KAG7663127.1"/>
    </source>
</evidence>
<keyword evidence="2" id="KW-0378">Hydrolase</keyword>
<evidence type="ECO:0000313" key="9">
    <source>
        <dbReference type="Proteomes" id="UP000694255"/>
    </source>
</evidence>
<dbReference type="PROSITE" id="PS00137">
    <property type="entry name" value="SUBTILASE_HIS"/>
    <property type="match status" value="1"/>
</dbReference>
<evidence type="ECO:0000256" key="1">
    <source>
        <dbReference type="ARBA" id="ARBA00022670"/>
    </source>
</evidence>
<dbReference type="RefSeq" id="XP_049263359.1">
    <property type="nucleotide sequence ID" value="XM_049407148.1"/>
</dbReference>
<name>A0A8J5QMT8_9ASCO</name>
<dbReference type="OrthoDB" id="206201at2759"/>
<proteinExistence type="inferred from homology"/>
<dbReference type="GeneID" id="73470106"/>
<comment type="caution">
    <text evidence="4">Lacks conserved residue(s) required for the propagation of feature annotation.</text>
</comment>
<feature type="domain" description="Inhibitor I9" evidence="7">
    <location>
        <begin position="69"/>
        <end position="153"/>
    </location>
</feature>
<comment type="similarity">
    <text evidence="4">Belongs to the peptidase S8 family.</text>
</comment>
<dbReference type="PANTHER" id="PTHR43806">
    <property type="entry name" value="PEPTIDASE S8"/>
    <property type="match status" value="1"/>
</dbReference>
<reference evidence="8 9" key="1">
    <citation type="journal article" date="2021" name="DNA Res.">
        <title>Genome analysis of Candida subhashii reveals its hybrid nature and dual mitochondrial genome conformations.</title>
        <authorList>
            <person name="Mixao V."/>
            <person name="Hegedusova E."/>
            <person name="Saus E."/>
            <person name="Pryszcz L.P."/>
            <person name="Cillingova A."/>
            <person name="Nosek J."/>
            <person name="Gabaldon T."/>
        </authorList>
    </citation>
    <scope>NUCLEOTIDE SEQUENCE [LARGE SCALE GENOMIC DNA]</scope>
    <source>
        <strain evidence="8 9">CBS 10753</strain>
    </source>
</reference>
<dbReference type="Pfam" id="PF00082">
    <property type="entry name" value="Peptidase_S8"/>
    <property type="match status" value="1"/>
</dbReference>
<dbReference type="Proteomes" id="UP000694255">
    <property type="component" value="Unassembled WGS sequence"/>
</dbReference>
<keyword evidence="1" id="KW-0645">Protease</keyword>
<dbReference type="InterPro" id="IPR034193">
    <property type="entry name" value="PCSK9_ProteinaseK-like"/>
</dbReference>
<comment type="caution">
    <text evidence="8">The sequence shown here is derived from an EMBL/GenBank/DDBJ whole genome shotgun (WGS) entry which is preliminary data.</text>
</comment>
<dbReference type="CDD" id="cd04077">
    <property type="entry name" value="Peptidases_S8_PCSK9_ProteinaseK_like"/>
    <property type="match status" value="1"/>
</dbReference>
<dbReference type="GO" id="GO:0006508">
    <property type="term" value="P:proteolysis"/>
    <property type="evidence" value="ECO:0007669"/>
    <property type="project" value="UniProtKB-KW"/>
</dbReference>
<dbReference type="EMBL" id="JAGSYN010000144">
    <property type="protein sequence ID" value="KAG7663127.1"/>
    <property type="molecule type" value="Genomic_DNA"/>
</dbReference>
<feature type="signal peptide" evidence="5">
    <location>
        <begin position="1"/>
        <end position="19"/>
    </location>
</feature>
<accession>A0A8J5QMT8</accession>
<gene>
    <name evidence="8" type="ORF">J8A68_003305</name>
</gene>
<keyword evidence="3" id="KW-0720">Serine protease</keyword>
<evidence type="ECO:0000259" key="7">
    <source>
        <dbReference type="Pfam" id="PF05922"/>
    </source>
</evidence>
<evidence type="ECO:0000259" key="6">
    <source>
        <dbReference type="Pfam" id="PF00082"/>
    </source>
</evidence>
<protein>
    <submittedName>
        <fullName evidence="8">SUB8</fullName>
    </submittedName>
</protein>